<dbReference type="PATRIC" id="fig|42256.3.peg.2548"/>
<accession>A0A023X610</accession>
<dbReference type="AlphaFoldDB" id="A0A023X610"/>
<organism evidence="1 3">
    <name type="scientific">Rubrobacter radiotolerans</name>
    <name type="common">Arthrobacter radiotolerans</name>
    <dbReference type="NCBI Taxonomy" id="42256"/>
    <lineage>
        <taxon>Bacteria</taxon>
        <taxon>Bacillati</taxon>
        <taxon>Actinomycetota</taxon>
        <taxon>Rubrobacteria</taxon>
        <taxon>Rubrobacterales</taxon>
        <taxon>Rubrobacteraceae</taxon>
        <taxon>Rubrobacter</taxon>
    </lineage>
</organism>
<dbReference type="Proteomes" id="UP000025229">
    <property type="component" value="Chromosome"/>
</dbReference>
<dbReference type="InterPro" id="IPR027417">
    <property type="entry name" value="P-loop_NTPase"/>
</dbReference>
<dbReference type="eggNOG" id="COG3367">
    <property type="taxonomic scope" value="Bacteria"/>
</dbReference>
<dbReference type="RefSeq" id="WP_038683077.1">
    <property type="nucleotide sequence ID" value="NZ_CP007514.1"/>
</dbReference>
<dbReference type="SUPFAM" id="SSF52540">
    <property type="entry name" value="P-loop containing nucleoside triphosphate hydrolases"/>
    <property type="match status" value="1"/>
</dbReference>
<reference evidence="2" key="2">
    <citation type="submission" date="2023-11" db="EMBL/GenBank/DDBJ databases">
        <title>MicrobeMod: A computational toolkit for identifying prokaryotic methylation and restriction-modification with nanopore sequencing.</title>
        <authorList>
            <person name="Crits-Christoph A."/>
            <person name="Kang S.C."/>
            <person name="Lee H."/>
            <person name="Ostrov N."/>
        </authorList>
    </citation>
    <scope>NUCLEOTIDE SEQUENCE</scope>
    <source>
        <strain evidence="2">ATCC 51242</strain>
    </source>
</reference>
<evidence type="ECO:0000313" key="3">
    <source>
        <dbReference type="Proteomes" id="UP000025229"/>
    </source>
</evidence>
<dbReference type="STRING" id="42256.RradSPS_2500"/>
<keyword evidence="3" id="KW-1185">Reference proteome</keyword>
<dbReference type="Proteomes" id="UP001281130">
    <property type="component" value="Unassembled WGS sequence"/>
</dbReference>
<dbReference type="EMBL" id="JAWXXX010000001">
    <property type="protein sequence ID" value="MDX5892422.1"/>
    <property type="molecule type" value="Genomic_DNA"/>
</dbReference>
<evidence type="ECO:0000313" key="1">
    <source>
        <dbReference type="EMBL" id="AHY47783.1"/>
    </source>
</evidence>
<gene>
    <name evidence="1" type="ORF">RradSPS_2500</name>
    <name evidence="2" type="ORF">SIL72_00130</name>
</gene>
<dbReference type="Gene3D" id="3.40.50.300">
    <property type="entry name" value="P-loop containing nucleotide triphosphate hydrolases"/>
    <property type="match status" value="1"/>
</dbReference>
<protein>
    <submittedName>
        <fullName evidence="2">DUF1611 domain-containing protein</fullName>
    </submittedName>
</protein>
<dbReference type="KEGG" id="rrd:RradSPS_2500"/>
<evidence type="ECO:0000313" key="2">
    <source>
        <dbReference type="EMBL" id="MDX5892422.1"/>
    </source>
</evidence>
<sequence length="343" mass="36399">MKRRYFFSSLTRISGLSETPFSVEPLARRHWETGDYVVGEVASSPGGAARVELPSGRMVEVVEGDLVVGAFGVRYATLEAVGGWQNIGFDRRMEALTSAGLFGRSTSRSTLLPALLTLDYRGHATRGGEKVTMRTSVPPVPERGFAIPTVLLVGTSMSAGKTTTAKVVIRLLREAGLSCVGAKLTGAGRYRDILAMGDAGAEHILDFVDAGLPSTVVPESEYRGALRGLLSRIAATEADVLVAEVGASPLEPYNGQAAIEELGEHVRCTILSASDPYAVTGVISAFGKRPDLVTGLATSTRAGTELVRKLSGIPALNVLDRESFPQIRTILDRTLALREVALS</sequence>
<dbReference type="HOGENOM" id="CLU_062231_0_0_11"/>
<dbReference type="OrthoDB" id="145933at2"/>
<reference evidence="1 3" key="1">
    <citation type="submission" date="2014-03" db="EMBL/GenBank/DDBJ databases">
        <title>Complete genome sequence of the Radio-Resistant Rubrobacter radiotolerans RSPS-4.</title>
        <authorList>
            <person name="Egas C.C."/>
            <person name="Barroso C.C."/>
            <person name="Froufe H.J.C."/>
            <person name="Pacheco J.J."/>
            <person name="Albuquerque L.L."/>
            <person name="da Costa M.M.S."/>
        </authorList>
    </citation>
    <scope>NUCLEOTIDE SEQUENCE [LARGE SCALE GENOMIC DNA]</scope>
    <source>
        <strain evidence="1 3">RSPS-4</strain>
    </source>
</reference>
<proteinExistence type="predicted"/>
<name>A0A023X610_RUBRA</name>
<dbReference type="EMBL" id="CP007514">
    <property type="protein sequence ID" value="AHY47783.1"/>
    <property type="molecule type" value="Genomic_DNA"/>
</dbReference>